<evidence type="ECO:0000256" key="1">
    <source>
        <dbReference type="SAM" id="MobiDB-lite"/>
    </source>
</evidence>
<evidence type="ECO:0000313" key="3">
    <source>
        <dbReference type="Proteomes" id="UP001165090"/>
    </source>
</evidence>
<gene>
    <name evidence="2" type="ORF">VaNZ11_010649</name>
</gene>
<reference evidence="2 3" key="1">
    <citation type="journal article" date="2023" name="IScience">
        <title>Expanded male sex-determining region conserved during the evolution of homothallism in the green alga Volvox.</title>
        <authorList>
            <person name="Yamamoto K."/>
            <person name="Matsuzaki R."/>
            <person name="Mahakham W."/>
            <person name="Heman W."/>
            <person name="Sekimoto H."/>
            <person name="Kawachi M."/>
            <person name="Minakuchi Y."/>
            <person name="Toyoda A."/>
            <person name="Nozaki H."/>
        </authorList>
    </citation>
    <scope>NUCLEOTIDE SEQUENCE [LARGE SCALE GENOMIC DNA]</scope>
    <source>
        <strain evidence="2 3">NIES-4468</strain>
    </source>
</reference>
<feature type="non-terminal residue" evidence="2">
    <location>
        <position position="470"/>
    </location>
</feature>
<feature type="non-terminal residue" evidence="2">
    <location>
        <position position="1"/>
    </location>
</feature>
<feature type="compositionally biased region" description="Basic and acidic residues" evidence="1">
    <location>
        <begin position="197"/>
        <end position="212"/>
    </location>
</feature>
<feature type="region of interest" description="Disordered" evidence="1">
    <location>
        <begin position="62"/>
        <end position="246"/>
    </location>
</feature>
<dbReference type="EMBL" id="BSDZ01000038">
    <property type="protein sequence ID" value="GLI66712.1"/>
    <property type="molecule type" value="Genomic_DNA"/>
</dbReference>
<feature type="compositionally biased region" description="Low complexity" evidence="1">
    <location>
        <begin position="103"/>
        <end position="119"/>
    </location>
</feature>
<keyword evidence="3" id="KW-1185">Reference proteome</keyword>
<evidence type="ECO:0000313" key="2">
    <source>
        <dbReference type="EMBL" id="GLI66712.1"/>
    </source>
</evidence>
<dbReference type="Proteomes" id="UP001165090">
    <property type="component" value="Unassembled WGS sequence"/>
</dbReference>
<accession>A0ABQ5SBI2</accession>
<feature type="compositionally biased region" description="Low complexity" evidence="1">
    <location>
        <begin position="173"/>
        <end position="184"/>
    </location>
</feature>
<name>A0ABQ5SBI2_9CHLO</name>
<comment type="caution">
    <text evidence="2">The sequence shown here is derived from an EMBL/GenBank/DDBJ whole genome shotgun (WGS) entry which is preliminary data.</text>
</comment>
<sequence>TSLGHGPVRGMRSLQKAYGKSSIGTLKPYLLPLPGVWISGGKQQQQQQHAQHRARAITSPFPAAADHDDHEDLAAGPVPSLRFPQYDSEPLDQTNGLPTSEVSGGSSSRRSGTRSGISGKRWEAAGGNAGTSHTWKKISRTRRYEGDDHVSATQWESRPNHPTRHRHRDSHDNGNNGNGNINNGCDRFYPPSYTHHRKEDARGFSRLSESHRFKGQSSSSSSPSSSLSSSSSSPPTFAMSPSAAAAEPANEPSWSVIGFNQQIKGAKTCQQLVLVLRNPRPGALTAVNVATAWVRLGNMRSRGGGRKPAGADTDTAREEEGATMAACTAAVRQLLEPTAAAAAKMELRQIANTLWGMAKVGESTLYAHGIRHEDDNKMSYISTSPSQALQQLQNRAIELLQMFAPGPGGGSSSDGAGRRALLQMDVRDATQLWYGMAGLSQHPWSDGLRSGLEEASLQAMEAAVLYKHSG</sequence>
<feature type="compositionally biased region" description="Low complexity" evidence="1">
    <location>
        <begin position="217"/>
        <end position="246"/>
    </location>
</feature>
<protein>
    <submittedName>
        <fullName evidence="2">Uncharacterized protein</fullName>
    </submittedName>
</protein>
<feature type="compositionally biased region" description="Polar residues" evidence="1">
    <location>
        <begin position="91"/>
        <end position="102"/>
    </location>
</feature>
<organism evidence="2 3">
    <name type="scientific">Volvox africanus</name>
    <dbReference type="NCBI Taxonomy" id="51714"/>
    <lineage>
        <taxon>Eukaryota</taxon>
        <taxon>Viridiplantae</taxon>
        <taxon>Chlorophyta</taxon>
        <taxon>core chlorophytes</taxon>
        <taxon>Chlorophyceae</taxon>
        <taxon>CS clade</taxon>
        <taxon>Chlamydomonadales</taxon>
        <taxon>Volvocaceae</taxon>
        <taxon>Volvox</taxon>
    </lineage>
</organism>
<proteinExistence type="predicted"/>